<evidence type="ECO:0000313" key="2">
    <source>
        <dbReference type="EMBL" id="ABK69272.1"/>
    </source>
</evidence>
<gene>
    <name evidence="2" type="ordered locus">MAV_1982</name>
</gene>
<reference evidence="2 3" key="1">
    <citation type="submission" date="2006-10" db="EMBL/GenBank/DDBJ databases">
        <authorList>
            <person name="Fleischmann R.D."/>
            <person name="Dodson R.J."/>
            <person name="Haft D.H."/>
            <person name="Merkel J.S."/>
            <person name="Nelson W.C."/>
            <person name="Fraser C.M."/>
        </authorList>
    </citation>
    <scope>NUCLEOTIDE SEQUENCE [LARGE SCALE GENOMIC DNA]</scope>
    <source>
        <strain evidence="2 3">104</strain>
    </source>
</reference>
<evidence type="ECO:0000256" key="1">
    <source>
        <dbReference type="SAM" id="MobiDB-lite"/>
    </source>
</evidence>
<dbReference type="AlphaFoldDB" id="A0A0H3A5S0"/>
<organism evidence="2 3">
    <name type="scientific">Mycobacterium avium (strain 104)</name>
    <dbReference type="NCBI Taxonomy" id="243243"/>
    <lineage>
        <taxon>Bacteria</taxon>
        <taxon>Bacillati</taxon>
        <taxon>Actinomycetota</taxon>
        <taxon>Actinomycetes</taxon>
        <taxon>Mycobacteriales</taxon>
        <taxon>Mycobacteriaceae</taxon>
        <taxon>Mycobacterium</taxon>
        <taxon>Mycobacterium avium complex (MAC)</taxon>
    </lineage>
</organism>
<sequence>MHRIHAERRDELEPTAGQQNWRHRLMTLGHDPLKQAR</sequence>
<name>A0A0H3A5S0_MYCA1</name>
<proteinExistence type="predicted"/>
<dbReference type="KEGG" id="mav:MAV_1982"/>
<dbReference type="Proteomes" id="UP000001574">
    <property type="component" value="Chromosome"/>
</dbReference>
<accession>A0A0H3A5S0</accession>
<dbReference type="HOGENOM" id="CLU_3346079_0_0_11"/>
<protein>
    <submittedName>
        <fullName evidence="2">Uncharacterized protein</fullName>
    </submittedName>
</protein>
<feature type="region of interest" description="Disordered" evidence="1">
    <location>
        <begin position="1"/>
        <end position="37"/>
    </location>
</feature>
<dbReference type="EMBL" id="CP000479">
    <property type="protein sequence ID" value="ABK69272.1"/>
    <property type="molecule type" value="Genomic_DNA"/>
</dbReference>
<evidence type="ECO:0000313" key="3">
    <source>
        <dbReference type="Proteomes" id="UP000001574"/>
    </source>
</evidence>